<accession>F4H0G6</accession>
<keyword evidence="3" id="KW-1185">Reference proteome</keyword>
<protein>
    <submittedName>
        <fullName evidence="2">Uncharacterized protein</fullName>
    </submittedName>
</protein>
<organism evidence="2 3">
    <name type="scientific">Cellulomonas fimi (strain ATCC 484 / DSM 20113 / JCM 1341 / CCUG 24087 / LMG 16345 / NBRC 15513 / NCIMB 8980 / NCTC 7547 / NRS-133)</name>
    <dbReference type="NCBI Taxonomy" id="590998"/>
    <lineage>
        <taxon>Bacteria</taxon>
        <taxon>Bacillati</taxon>
        <taxon>Actinomycetota</taxon>
        <taxon>Actinomycetes</taxon>
        <taxon>Micrococcales</taxon>
        <taxon>Cellulomonadaceae</taxon>
        <taxon>Cellulomonas</taxon>
    </lineage>
</organism>
<evidence type="ECO:0000256" key="1">
    <source>
        <dbReference type="SAM" id="Phobius"/>
    </source>
</evidence>
<reference evidence="2 3" key="1">
    <citation type="submission" date="2011-04" db="EMBL/GenBank/DDBJ databases">
        <title>Complete sequence of Cellulomonas fimi ATCC 484.</title>
        <authorList>
            <consortium name="US DOE Joint Genome Institute"/>
            <person name="Lucas S."/>
            <person name="Han J."/>
            <person name="Lapidus A."/>
            <person name="Cheng J.-F."/>
            <person name="Goodwin L."/>
            <person name="Pitluck S."/>
            <person name="Peters L."/>
            <person name="Chertkov O."/>
            <person name="Detter J.C."/>
            <person name="Han C."/>
            <person name="Tapia R."/>
            <person name="Land M."/>
            <person name="Hauser L."/>
            <person name="Kyrpides N."/>
            <person name="Ivanova N."/>
            <person name="Ovchinnikova G."/>
            <person name="Pagani I."/>
            <person name="Mead D."/>
            <person name="Brumm P."/>
            <person name="Woyke T."/>
        </authorList>
    </citation>
    <scope>NUCLEOTIDE SEQUENCE [LARGE SCALE GENOMIC DNA]</scope>
    <source>
        <strain evidence="3">ATCC 484 / DSM 20113 / JCM 1341 / NBRC 15513 / NCIMB 8980 / NCTC 7547</strain>
    </source>
</reference>
<proteinExistence type="predicted"/>
<dbReference type="eggNOG" id="ENOG5033H47">
    <property type="taxonomic scope" value="Bacteria"/>
</dbReference>
<dbReference type="AlphaFoldDB" id="F4H0G6"/>
<keyword evidence="1" id="KW-1133">Transmembrane helix</keyword>
<keyword evidence="1" id="KW-0812">Transmembrane</keyword>
<feature type="transmembrane region" description="Helical" evidence="1">
    <location>
        <begin position="292"/>
        <end position="316"/>
    </location>
</feature>
<dbReference type="EMBL" id="CP002666">
    <property type="protein sequence ID" value="AEE47335.1"/>
    <property type="molecule type" value="Genomic_DNA"/>
</dbReference>
<dbReference type="STRING" id="590998.Celf_3221"/>
<keyword evidence="1" id="KW-0472">Membrane</keyword>
<name>F4H0G6_CELFA</name>
<feature type="transmembrane region" description="Helical" evidence="1">
    <location>
        <begin position="199"/>
        <end position="221"/>
    </location>
</feature>
<gene>
    <name evidence="2" type="ordered locus">Celf_3221</name>
</gene>
<dbReference type="KEGG" id="cfi:Celf_3221"/>
<feature type="transmembrane region" description="Helical" evidence="1">
    <location>
        <begin position="322"/>
        <end position="348"/>
    </location>
</feature>
<feature type="transmembrane region" description="Helical" evidence="1">
    <location>
        <begin position="251"/>
        <end position="272"/>
    </location>
</feature>
<feature type="transmembrane region" description="Helical" evidence="1">
    <location>
        <begin position="139"/>
        <end position="157"/>
    </location>
</feature>
<evidence type="ECO:0000313" key="3">
    <source>
        <dbReference type="Proteomes" id="UP000008460"/>
    </source>
</evidence>
<sequence length="382" mass="39393">MTPGPGTRPADRVVVPGVAPAFARSAARWTRAYPRGWRLRRGHELVAVLADLAGPDATRVDVRTGLGLLRSGLVTRHRSGPPWPSRVGYLLLDTTLSDRYATWVVDDLTSPRYRMWRAVRSSWPAVLPTAILATGDAPAALRLLGLLVVVQAVALLASHPETVRRRAVRRHLVPGPPVVGPRGEQVVLGRTRRLAALPVLRGCLALAATGAVAWSAAALLAPVTWSTTACPADGAVVTCTDVGTAPRGPDVSAVVVAVLAVALVVGLVLAAVARRALRRGLPSLPGQPGREVVPPVPTAVTGWVAAALGVVAAAAAEAVGTWTLSLSVLAGPACLVLLTVGAVTLAAVRDDATVAFVDVVRLLAGRDVAVDEGEPALAVPSA</sequence>
<dbReference type="HOGENOM" id="CLU_722984_0_0_11"/>
<dbReference type="Proteomes" id="UP000008460">
    <property type="component" value="Chromosome"/>
</dbReference>
<evidence type="ECO:0000313" key="2">
    <source>
        <dbReference type="EMBL" id="AEE47335.1"/>
    </source>
</evidence>